<dbReference type="Proteomes" id="UP000327039">
    <property type="component" value="Unassembled WGS sequence"/>
</dbReference>
<evidence type="ECO:0000313" key="3">
    <source>
        <dbReference type="Proteomes" id="UP000327039"/>
    </source>
</evidence>
<dbReference type="PANTHER" id="PTHR48098:SF1">
    <property type="entry name" value="DIACYLGLYCEROL ACYLTRANSFERASE_MYCOLYLTRANSFERASE AG85A"/>
    <property type="match status" value="1"/>
</dbReference>
<dbReference type="Gene3D" id="3.40.50.1820">
    <property type="entry name" value="alpha/beta hydrolase"/>
    <property type="match status" value="1"/>
</dbReference>
<protein>
    <recommendedName>
        <fullName evidence="4">Esterase</fullName>
    </recommendedName>
</protein>
<organism evidence="2 3">
    <name type="scientific">Microbacterium radiodurans</name>
    <dbReference type="NCBI Taxonomy" id="661398"/>
    <lineage>
        <taxon>Bacteria</taxon>
        <taxon>Bacillati</taxon>
        <taxon>Actinomycetota</taxon>
        <taxon>Actinomycetes</taxon>
        <taxon>Micrococcales</taxon>
        <taxon>Microbacteriaceae</taxon>
        <taxon>Microbacterium</taxon>
    </lineage>
</organism>
<keyword evidence="3" id="KW-1185">Reference proteome</keyword>
<dbReference type="InterPro" id="IPR000801">
    <property type="entry name" value="Esterase-like"/>
</dbReference>
<name>A0A5J5IN24_9MICO</name>
<dbReference type="SUPFAM" id="SSF53474">
    <property type="entry name" value="alpha/beta-Hydrolases"/>
    <property type="match status" value="1"/>
</dbReference>
<gene>
    <name evidence="2" type="ORF">F6B42_14075</name>
</gene>
<evidence type="ECO:0000256" key="1">
    <source>
        <dbReference type="SAM" id="Phobius"/>
    </source>
</evidence>
<dbReference type="GO" id="GO:0016747">
    <property type="term" value="F:acyltransferase activity, transferring groups other than amino-acyl groups"/>
    <property type="evidence" value="ECO:0007669"/>
    <property type="project" value="TreeGrafter"/>
</dbReference>
<feature type="transmembrane region" description="Helical" evidence="1">
    <location>
        <begin position="82"/>
        <end position="99"/>
    </location>
</feature>
<evidence type="ECO:0000313" key="2">
    <source>
        <dbReference type="EMBL" id="KAA9084109.1"/>
    </source>
</evidence>
<sequence>MDRVLDIGILSGPAVIATWILAAVALLLLIAIRPSRRWIRGRWMLTAAVAAVGFGVVGIALTWLLADHYNLFGVVLTADSRMWIALAFAGIGIALASLWRATWRRAIAAPLAIVLFALTGAMGVNIAFGQYPTLRAALGLPAFGAADLPPVDPGDADRPTIDDWTPPAGMPAQGTVGTVTIPATASGFAARPAVVYTPPAALTDNPPLLPVLIIMSGQPGSPEDPLTAAHLQQSLDAYAAAHDGLAPFVVSPDQLGSPDANPMCIDSALGNSATYLTVDVPNWIRANLPVLDAPGGWGIGGLSQGGTCSIQLGAAHPELFSAILDASGEEFPSLGDEATTIARGFAGDQAAYEAAKPAAIMAAHAPYQDMIAVFGVGSDDAGFLPGVQRIYQEAQAAGMTASYVEAQGSAHDATAWSYIFQQGLETIADHWGLGR</sequence>
<feature type="transmembrane region" description="Helical" evidence="1">
    <location>
        <begin position="12"/>
        <end position="32"/>
    </location>
</feature>
<proteinExistence type="predicted"/>
<evidence type="ECO:0008006" key="4">
    <source>
        <dbReference type="Google" id="ProtNLM"/>
    </source>
</evidence>
<dbReference type="EMBL" id="VYRZ01000004">
    <property type="protein sequence ID" value="KAA9084109.1"/>
    <property type="molecule type" value="Genomic_DNA"/>
</dbReference>
<dbReference type="RefSeq" id="WP_150420356.1">
    <property type="nucleotide sequence ID" value="NZ_VYRZ01000004.1"/>
</dbReference>
<dbReference type="InterPro" id="IPR029058">
    <property type="entry name" value="AB_hydrolase_fold"/>
</dbReference>
<keyword evidence="1" id="KW-0472">Membrane</keyword>
<feature type="transmembrane region" description="Helical" evidence="1">
    <location>
        <begin position="106"/>
        <end position="128"/>
    </location>
</feature>
<dbReference type="OrthoDB" id="3723842at2"/>
<feature type="transmembrane region" description="Helical" evidence="1">
    <location>
        <begin position="44"/>
        <end position="66"/>
    </location>
</feature>
<dbReference type="Pfam" id="PF00756">
    <property type="entry name" value="Esterase"/>
    <property type="match status" value="1"/>
</dbReference>
<reference evidence="3" key="1">
    <citation type="submission" date="2019-09" db="EMBL/GenBank/DDBJ databases">
        <title>Mumia zhuanghuii sp. nov. isolated from the intestinal contents of plateau pika (Ochotona curzoniae) in the Qinghai-Tibet plateau of China.</title>
        <authorList>
            <person name="Tian Z."/>
        </authorList>
    </citation>
    <scope>NUCLEOTIDE SEQUENCE [LARGE SCALE GENOMIC DNA]</scope>
    <source>
        <strain evidence="3">DSM 25564</strain>
    </source>
</reference>
<accession>A0A5J5IN24</accession>
<keyword evidence="1" id="KW-0812">Transmembrane</keyword>
<dbReference type="InterPro" id="IPR050583">
    <property type="entry name" value="Mycobacterial_A85_antigen"/>
</dbReference>
<comment type="caution">
    <text evidence="2">The sequence shown here is derived from an EMBL/GenBank/DDBJ whole genome shotgun (WGS) entry which is preliminary data.</text>
</comment>
<dbReference type="AlphaFoldDB" id="A0A5J5IN24"/>
<keyword evidence="1" id="KW-1133">Transmembrane helix</keyword>
<dbReference type="PANTHER" id="PTHR48098">
    <property type="entry name" value="ENTEROCHELIN ESTERASE-RELATED"/>
    <property type="match status" value="1"/>
</dbReference>